<dbReference type="EMBL" id="AP023189">
    <property type="protein sequence ID" value="BCG27534.1"/>
    <property type="molecule type" value="Genomic_DNA"/>
</dbReference>
<evidence type="ECO:0008006" key="4">
    <source>
        <dbReference type="Google" id="ProtNLM"/>
    </source>
</evidence>
<name>A0A6J4EEQ2_9PSED</name>
<sequence>MSKFFIGTAFSAFVIGVVARVFFHTANITLPFSLGWIDFAIVIAAAACLGLSAYSLILKKYPDTREMLPLFSVIVCLVIISSYVVLRYQEAYQTSLSILVTGVFVGMGWWIQSITNAAGARRTHTLNIIMSSRTSAEYQAQSRNMNKAFRAAAMAPELAEWRVDPNKDEFKDMDVPDDLREAIDGSVYILNYYEFLAQGINFRDLDDCLLRECFSSILEGLERRNFHLIVEAQKADQRAYEGLIRLTKEWCGESVVEKYRANPANAPIGPIFPPKDEMQKILTAKAKPAATVTPIHQPLKAADDSGDQAHT</sequence>
<dbReference type="AlphaFoldDB" id="A0A6J4EEQ2"/>
<evidence type="ECO:0000313" key="3">
    <source>
        <dbReference type="Proteomes" id="UP000509383"/>
    </source>
</evidence>
<dbReference type="KEGG" id="ptw:TUM18999_57250"/>
<accession>A0A6J4EEQ2</accession>
<feature type="transmembrane region" description="Helical" evidence="1">
    <location>
        <begin position="68"/>
        <end position="86"/>
    </location>
</feature>
<reference evidence="2 3" key="1">
    <citation type="submission" date="2020-05" db="EMBL/GenBank/DDBJ databases">
        <title>Characterization of novel class B3 metallo-beta-lactamase from novel Pseudomonas species.</title>
        <authorList>
            <person name="Yamada K."/>
            <person name="Aoki K."/>
            <person name="Ishii Y."/>
        </authorList>
    </citation>
    <scope>NUCLEOTIDE SEQUENCE [LARGE SCALE GENOMIC DNA]</scope>
    <source>
        <strain evidence="2 3">TUM18999</strain>
    </source>
</reference>
<keyword evidence="1" id="KW-0472">Membrane</keyword>
<protein>
    <recommendedName>
        <fullName evidence="4">DUF4760 domain-containing protein</fullName>
    </recommendedName>
</protein>
<evidence type="ECO:0000313" key="2">
    <source>
        <dbReference type="EMBL" id="BCG27534.1"/>
    </source>
</evidence>
<proteinExistence type="predicted"/>
<dbReference type="Proteomes" id="UP000509383">
    <property type="component" value="Chromosome"/>
</dbReference>
<gene>
    <name evidence="2" type="ORF">TUM18999_57250</name>
</gene>
<evidence type="ECO:0000256" key="1">
    <source>
        <dbReference type="SAM" id="Phobius"/>
    </source>
</evidence>
<feature type="transmembrane region" description="Helical" evidence="1">
    <location>
        <begin position="35"/>
        <end position="56"/>
    </location>
</feature>
<feature type="transmembrane region" description="Helical" evidence="1">
    <location>
        <begin position="92"/>
        <end position="111"/>
    </location>
</feature>
<dbReference type="InterPro" id="IPR031876">
    <property type="entry name" value="DUF4760"/>
</dbReference>
<dbReference type="RefSeq" id="WP_173170936.1">
    <property type="nucleotide sequence ID" value="NZ_AP023189.1"/>
</dbReference>
<organism evidence="2 3">
    <name type="scientific">Pseudomonas tohonis</name>
    <dbReference type="NCBI Taxonomy" id="2725477"/>
    <lineage>
        <taxon>Bacteria</taxon>
        <taxon>Pseudomonadati</taxon>
        <taxon>Pseudomonadota</taxon>
        <taxon>Gammaproteobacteria</taxon>
        <taxon>Pseudomonadales</taxon>
        <taxon>Pseudomonadaceae</taxon>
        <taxon>Pseudomonas</taxon>
    </lineage>
</organism>
<dbReference type="Pfam" id="PF15956">
    <property type="entry name" value="DUF4760"/>
    <property type="match status" value="1"/>
</dbReference>
<keyword evidence="1" id="KW-1133">Transmembrane helix</keyword>
<keyword evidence="1" id="KW-0812">Transmembrane</keyword>